<feature type="transmembrane region" description="Helical" evidence="5">
    <location>
        <begin position="364"/>
        <end position="384"/>
    </location>
</feature>
<comment type="subcellular location">
    <subcellularLocation>
        <location evidence="1">Membrane</location>
        <topology evidence="1">Multi-pass membrane protein</topology>
    </subcellularLocation>
</comment>
<sequence length="419" mass="47889">MKKSWEIFKEGIWWLLLAYVLIIPFYKIFSSSFSSFRWTVVFLLTALVVWEAIKGRLSNFPLLLPMAAFVGAILLSFWHSVDPSMGVKYLKKDIFQMLAIFYGSYLLMSKRLGRIKSMVWTILLSSFLVLVAGLIHPRFKHGRYSATFQSPTKYGKFLDLVLPLAWSSLWLPIKWWTTLAVLLAAAETAALVFTATRSSMLAIPTMVGLQGIFIGHWRKLAVAVLLILLIMTGAFIGGGKKARRILYRFKGFSMAVVEKRKYMDASLETRLEIYRTAWALIKERPVFGWGYGRKIERSIVKKLGMDWYVKRGVYPFTFHTHSTILEVWLQCGLIGLLAYLWLMGAFWCNALKGWRGVRQLGEEYFALYLGFLGGLGALSLHSLITSILQLRHELLMMVFMASVMALVTRGKDEKSPQEP</sequence>
<evidence type="ECO:0000256" key="2">
    <source>
        <dbReference type="ARBA" id="ARBA00022692"/>
    </source>
</evidence>
<dbReference type="InterPro" id="IPR007016">
    <property type="entry name" value="O-antigen_ligase-rel_domated"/>
</dbReference>
<dbReference type="AlphaFoldDB" id="A0A7C0YDQ1"/>
<dbReference type="InterPro" id="IPR051533">
    <property type="entry name" value="WaaL-like"/>
</dbReference>
<evidence type="ECO:0000256" key="4">
    <source>
        <dbReference type="ARBA" id="ARBA00023136"/>
    </source>
</evidence>
<dbReference type="PANTHER" id="PTHR37422">
    <property type="entry name" value="TEICHURONIC ACID BIOSYNTHESIS PROTEIN TUAE"/>
    <property type="match status" value="1"/>
</dbReference>
<feature type="domain" description="O-antigen ligase-related" evidence="6">
    <location>
        <begin position="184"/>
        <end position="340"/>
    </location>
</feature>
<feature type="transmembrane region" description="Helical" evidence="5">
    <location>
        <begin position="60"/>
        <end position="81"/>
    </location>
</feature>
<accession>A0A7C0YDQ1</accession>
<comment type="caution">
    <text evidence="7">The sequence shown here is derived from an EMBL/GenBank/DDBJ whole genome shotgun (WGS) entry which is preliminary data.</text>
</comment>
<proteinExistence type="predicted"/>
<name>A0A7C0YDQ1_9BACT</name>
<evidence type="ECO:0000256" key="1">
    <source>
        <dbReference type="ARBA" id="ARBA00004141"/>
    </source>
</evidence>
<gene>
    <name evidence="7" type="ORF">ENF32_04760</name>
</gene>
<keyword evidence="2 5" id="KW-0812">Transmembrane</keyword>
<evidence type="ECO:0000259" key="6">
    <source>
        <dbReference type="Pfam" id="PF04932"/>
    </source>
</evidence>
<dbReference type="GO" id="GO:0016874">
    <property type="term" value="F:ligase activity"/>
    <property type="evidence" value="ECO:0007669"/>
    <property type="project" value="UniProtKB-KW"/>
</dbReference>
<dbReference type="Pfam" id="PF04932">
    <property type="entry name" value="Wzy_C"/>
    <property type="match status" value="1"/>
</dbReference>
<dbReference type="GO" id="GO:0016020">
    <property type="term" value="C:membrane"/>
    <property type="evidence" value="ECO:0007669"/>
    <property type="project" value="UniProtKB-SubCell"/>
</dbReference>
<dbReference type="PANTHER" id="PTHR37422:SF13">
    <property type="entry name" value="LIPOPOLYSACCHARIDE BIOSYNTHESIS PROTEIN PA4999-RELATED"/>
    <property type="match status" value="1"/>
</dbReference>
<organism evidence="7">
    <name type="scientific">Thermosulfidibacter takaii</name>
    <dbReference type="NCBI Taxonomy" id="412593"/>
    <lineage>
        <taxon>Bacteria</taxon>
        <taxon>Pseudomonadati</taxon>
        <taxon>Thermosulfidibacterota</taxon>
        <taxon>Thermosulfidibacteria</taxon>
        <taxon>Thermosulfidibacterales</taxon>
        <taxon>Thermosulfidibacteraceae</taxon>
    </lineage>
</organism>
<evidence type="ECO:0000256" key="5">
    <source>
        <dbReference type="SAM" id="Phobius"/>
    </source>
</evidence>
<feature type="transmembrane region" description="Helical" evidence="5">
    <location>
        <begin position="12"/>
        <end position="29"/>
    </location>
</feature>
<feature type="transmembrane region" description="Helical" evidence="5">
    <location>
        <begin position="175"/>
        <end position="196"/>
    </location>
</feature>
<keyword evidence="4 5" id="KW-0472">Membrane</keyword>
<feature type="transmembrane region" description="Helical" evidence="5">
    <location>
        <begin position="327"/>
        <end position="352"/>
    </location>
</feature>
<dbReference type="EMBL" id="DQWS01000179">
    <property type="protein sequence ID" value="HDD53359.1"/>
    <property type="molecule type" value="Genomic_DNA"/>
</dbReference>
<feature type="transmembrane region" description="Helical" evidence="5">
    <location>
        <begin position="93"/>
        <end position="108"/>
    </location>
</feature>
<evidence type="ECO:0000256" key="3">
    <source>
        <dbReference type="ARBA" id="ARBA00022989"/>
    </source>
</evidence>
<reference evidence="7" key="1">
    <citation type="journal article" date="2020" name="mSystems">
        <title>Genome- and Community-Level Interaction Insights into Carbon Utilization and Element Cycling Functions of Hydrothermarchaeota in Hydrothermal Sediment.</title>
        <authorList>
            <person name="Zhou Z."/>
            <person name="Liu Y."/>
            <person name="Xu W."/>
            <person name="Pan J."/>
            <person name="Luo Z.H."/>
            <person name="Li M."/>
        </authorList>
    </citation>
    <scope>NUCLEOTIDE SEQUENCE [LARGE SCALE GENOMIC DNA]</scope>
    <source>
        <strain evidence="7">HyVt-115</strain>
    </source>
</reference>
<keyword evidence="7" id="KW-0436">Ligase</keyword>
<dbReference type="Proteomes" id="UP000885690">
    <property type="component" value="Unassembled WGS sequence"/>
</dbReference>
<protein>
    <submittedName>
        <fullName evidence="7">O-antigen ligase family protein</fullName>
    </submittedName>
</protein>
<feature type="transmembrane region" description="Helical" evidence="5">
    <location>
        <begin position="35"/>
        <end position="53"/>
    </location>
</feature>
<evidence type="ECO:0000313" key="7">
    <source>
        <dbReference type="EMBL" id="HDD53359.1"/>
    </source>
</evidence>
<feature type="transmembrane region" description="Helical" evidence="5">
    <location>
        <begin position="120"/>
        <end position="139"/>
    </location>
</feature>
<keyword evidence="3 5" id="KW-1133">Transmembrane helix</keyword>
<feature type="transmembrane region" description="Helical" evidence="5">
    <location>
        <begin position="217"/>
        <end position="237"/>
    </location>
</feature>